<feature type="transmembrane region" description="Helical" evidence="1">
    <location>
        <begin position="33"/>
        <end position="63"/>
    </location>
</feature>
<evidence type="ECO:0000313" key="3">
    <source>
        <dbReference type="Proteomes" id="UP000630660"/>
    </source>
</evidence>
<keyword evidence="1" id="KW-0812">Transmembrane</keyword>
<dbReference type="Proteomes" id="UP000630660">
    <property type="component" value="Unassembled WGS sequence"/>
</dbReference>
<organism evidence="2 3">
    <name type="scientific">candidate division WOR-3 bacterium</name>
    <dbReference type="NCBI Taxonomy" id="2052148"/>
    <lineage>
        <taxon>Bacteria</taxon>
        <taxon>Bacteria division WOR-3</taxon>
    </lineage>
</organism>
<feature type="transmembrane region" description="Helical" evidence="1">
    <location>
        <begin position="124"/>
        <end position="145"/>
    </location>
</feature>
<gene>
    <name evidence="2" type="ORF">GF359_07595</name>
</gene>
<proteinExistence type="predicted"/>
<evidence type="ECO:0000313" key="2">
    <source>
        <dbReference type="EMBL" id="MBD3365064.1"/>
    </source>
</evidence>
<dbReference type="EMBL" id="WJKJ01000251">
    <property type="protein sequence ID" value="MBD3365064.1"/>
    <property type="molecule type" value="Genomic_DNA"/>
</dbReference>
<reference evidence="2" key="1">
    <citation type="submission" date="2019-11" db="EMBL/GenBank/DDBJ databases">
        <title>Microbial mats filling the niche in hypersaline microbial mats.</title>
        <authorList>
            <person name="Wong H.L."/>
            <person name="Macleod F.I."/>
            <person name="White R.A. III"/>
            <person name="Burns B.P."/>
        </authorList>
    </citation>
    <scope>NUCLEOTIDE SEQUENCE</scope>
    <source>
        <strain evidence="2">Bin_327</strain>
    </source>
</reference>
<protein>
    <recommendedName>
        <fullName evidence="4">DUF5362 domain-containing protein</fullName>
    </recommendedName>
</protein>
<keyword evidence="1" id="KW-1133">Transmembrane helix</keyword>
<evidence type="ECO:0000256" key="1">
    <source>
        <dbReference type="SAM" id="Phobius"/>
    </source>
</evidence>
<comment type="caution">
    <text evidence="2">The sequence shown here is derived from an EMBL/GenBank/DDBJ whole genome shotgun (WGS) entry which is preliminary data.</text>
</comment>
<sequence length="153" mass="16544">MKRNGAQRFIESNGTLSEPDTFRLAKKIQSTRGWVSFIGTMMIILGCFTGLLLSILGVVLTIMGGWTGILLIAMGLAAAVIAICLGVLLSRAGRGAKIYLERANQIGALTYHEKLRRYFSFRGVLAIIGLCLLGIGVIGLIVSLFTTGFNWSF</sequence>
<feature type="transmembrane region" description="Helical" evidence="1">
    <location>
        <begin position="69"/>
        <end position="89"/>
    </location>
</feature>
<name>A0A9D5KAB2_UNCW3</name>
<dbReference type="AlphaFoldDB" id="A0A9D5KAB2"/>
<accession>A0A9D5KAB2</accession>
<evidence type="ECO:0008006" key="4">
    <source>
        <dbReference type="Google" id="ProtNLM"/>
    </source>
</evidence>
<keyword evidence="1" id="KW-0472">Membrane</keyword>